<reference evidence="2" key="1">
    <citation type="journal article" date="2021" name="J Fungi (Basel)">
        <title>Virulence traits and population genomics of the black yeast Aureobasidium melanogenum.</title>
        <authorList>
            <person name="Cernosa A."/>
            <person name="Sun X."/>
            <person name="Gostincar C."/>
            <person name="Fang C."/>
            <person name="Gunde-Cimerman N."/>
            <person name="Song Z."/>
        </authorList>
    </citation>
    <scope>NUCLEOTIDE SEQUENCE</scope>
    <source>
        <strain evidence="2">EXF-9911</strain>
    </source>
</reference>
<dbReference type="AlphaFoldDB" id="A0A9P8EKB1"/>
<name>A0A9P8EKB1_AURME</name>
<evidence type="ECO:0000313" key="2">
    <source>
        <dbReference type="EMBL" id="KAG9692605.1"/>
    </source>
</evidence>
<comment type="caution">
    <text evidence="2">The sequence shown here is derived from an EMBL/GenBank/DDBJ whole genome shotgun (WGS) entry which is preliminary data.</text>
</comment>
<evidence type="ECO:0000256" key="1">
    <source>
        <dbReference type="SAM" id="MobiDB-lite"/>
    </source>
</evidence>
<proteinExistence type="predicted"/>
<dbReference type="OrthoDB" id="3942944at2759"/>
<protein>
    <submittedName>
        <fullName evidence="2">Uncharacterized protein</fullName>
    </submittedName>
</protein>
<organism evidence="2 3">
    <name type="scientific">Aureobasidium melanogenum</name>
    <name type="common">Aureobasidium pullulans var. melanogenum</name>
    <dbReference type="NCBI Taxonomy" id="46634"/>
    <lineage>
        <taxon>Eukaryota</taxon>
        <taxon>Fungi</taxon>
        <taxon>Dikarya</taxon>
        <taxon>Ascomycota</taxon>
        <taxon>Pezizomycotina</taxon>
        <taxon>Dothideomycetes</taxon>
        <taxon>Dothideomycetidae</taxon>
        <taxon>Dothideales</taxon>
        <taxon>Saccotheciaceae</taxon>
        <taxon>Aureobasidium</taxon>
    </lineage>
</organism>
<sequence>MAETTEMSQKPQAGGKRRATEYYKRVCAVYGTGPSPAELRQIELTVGNVGASSKVRGSFQYGLLFFLPRSDVVFKKNTLLVGWVHKADGSEQELWFKPGTTKAMVSFKCGAPPGSNRNINSKSRLCDKWHPSLETICKPWSGGHEDCRRMLYAYFTAVIRYIQASPRPPSIERAITNRTISSIPPNPAVTHSTPSVDKTIASSLNPTSTQERYVHTRRHEEDLSFVHNKSFDQHKNKSADRNGRKRSRKAVESTKPYHLNDESHEEGHTIPSRFLLTGTAPIIDLTASDSEESVKCEPVMVPELIPANRDDHQPIPLAKQKLLDKLQSKKAHEIGDMLAKRAGLLPEWIEKTMREEMEKKMNRDLEAVENML</sequence>
<feature type="region of interest" description="Disordered" evidence="1">
    <location>
        <begin position="182"/>
        <end position="266"/>
    </location>
</feature>
<evidence type="ECO:0000313" key="3">
    <source>
        <dbReference type="Proteomes" id="UP000779574"/>
    </source>
</evidence>
<reference evidence="2" key="2">
    <citation type="submission" date="2021-08" db="EMBL/GenBank/DDBJ databases">
        <authorList>
            <person name="Gostincar C."/>
            <person name="Sun X."/>
            <person name="Song Z."/>
            <person name="Gunde-Cimerman N."/>
        </authorList>
    </citation>
    <scope>NUCLEOTIDE SEQUENCE</scope>
    <source>
        <strain evidence="2">EXF-9911</strain>
    </source>
</reference>
<accession>A0A9P8EKB1</accession>
<feature type="non-terminal residue" evidence="2">
    <location>
        <position position="372"/>
    </location>
</feature>
<feature type="compositionally biased region" description="Basic and acidic residues" evidence="1">
    <location>
        <begin position="212"/>
        <end position="242"/>
    </location>
</feature>
<dbReference type="Proteomes" id="UP000779574">
    <property type="component" value="Unassembled WGS sequence"/>
</dbReference>
<gene>
    <name evidence="2" type="ORF">KCU76_g6575</name>
</gene>
<dbReference type="EMBL" id="JAHFXF010000223">
    <property type="protein sequence ID" value="KAG9692605.1"/>
    <property type="molecule type" value="Genomic_DNA"/>
</dbReference>
<feature type="compositionally biased region" description="Polar residues" evidence="1">
    <location>
        <begin position="182"/>
        <end position="211"/>
    </location>
</feature>